<dbReference type="AlphaFoldDB" id="A0A8X6PVN2"/>
<feature type="transmembrane region" description="Helical" evidence="7">
    <location>
        <begin position="35"/>
        <end position="58"/>
    </location>
</feature>
<evidence type="ECO:0000256" key="1">
    <source>
        <dbReference type="ARBA" id="ARBA00004651"/>
    </source>
</evidence>
<name>A0A8X6PVN2_NEPPI</name>
<dbReference type="PANTHER" id="PTHR16024">
    <property type="entry name" value="XK-RELATED PROTEIN"/>
    <property type="match status" value="1"/>
</dbReference>
<evidence type="ECO:0000313" key="8">
    <source>
        <dbReference type="EMBL" id="GFT92068.1"/>
    </source>
</evidence>
<feature type="transmembrane region" description="Helical" evidence="7">
    <location>
        <begin position="269"/>
        <end position="286"/>
    </location>
</feature>
<dbReference type="PANTHER" id="PTHR16024:SF28">
    <property type="entry name" value="XK-RELATED PROTEIN"/>
    <property type="match status" value="1"/>
</dbReference>
<organism evidence="8 9">
    <name type="scientific">Nephila pilipes</name>
    <name type="common">Giant wood spider</name>
    <name type="synonym">Nephila maculata</name>
    <dbReference type="NCBI Taxonomy" id="299642"/>
    <lineage>
        <taxon>Eukaryota</taxon>
        <taxon>Metazoa</taxon>
        <taxon>Ecdysozoa</taxon>
        <taxon>Arthropoda</taxon>
        <taxon>Chelicerata</taxon>
        <taxon>Arachnida</taxon>
        <taxon>Araneae</taxon>
        <taxon>Araneomorphae</taxon>
        <taxon>Entelegynae</taxon>
        <taxon>Araneoidea</taxon>
        <taxon>Nephilidae</taxon>
        <taxon>Nephila</taxon>
    </lineage>
</organism>
<evidence type="ECO:0000256" key="7">
    <source>
        <dbReference type="RuleBase" id="RU910716"/>
    </source>
</evidence>
<feature type="transmembrane region" description="Helical" evidence="7">
    <location>
        <begin position="64"/>
        <end position="87"/>
    </location>
</feature>
<dbReference type="OrthoDB" id="6356248at2759"/>
<keyword evidence="6 7" id="KW-0472">Membrane</keyword>
<comment type="similarity">
    <text evidence="2 7">Belongs to the XK family.</text>
</comment>
<feature type="transmembrane region" description="Helical" evidence="7">
    <location>
        <begin position="6"/>
        <end position="28"/>
    </location>
</feature>
<protein>
    <recommendedName>
        <fullName evidence="7">XK-related protein</fullName>
    </recommendedName>
</protein>
<keyword evidence="4 7" id="KW-0812">Transmembrane</keyword>
<gene>
    <name evidence="8" type="primary">xkr6</name>
    <name evidence="8" type="ORF">NPIL_606151</name>
</gene>
<comment type="subcellular location">
    <subcellularLocation>
        <location evidence="1">Cell membrane</location>
        <topology evidence="1">Multi-pass membrane protein</topology>
    </subcellularLocation>
    <subcellularLocation>
        <location evidence="7">Membrane</location>
        <topology evidence="7">Multi-pass membrane protein</topology>
    </subcellularLocation>
</comment>
<dbReference type="Pfam" id="PF09815">
    <property type="entry name" value="XK-related"/>
    <property type="match status" value="1"/>
</dbReference>
<feature type="transmembrane region" description="Helical" evidence="7">
    <location>
        <begin position="140"/>
        <end position="162"/>
    </location>
</feature>
<accession>A0A8X6PVN2</accession>
<reference evidence="8" key="1">
    <citation type="submission" date="2020-08" db="EMBL/GenBank/DDBJ databases">
        <title>Multicomponent nature underlies the extraordinary mechanical properties of spider dragline silk.</title>
        <authorList>
            <person name="Kono N."/>
            <person name="Nakamura H."/>
            <person name="Mori M."/>
            <person name="Yoshida Y."/>
            <person name="Ohtoshi R."/>
            <person name="Malay A.D."/>
            <person name="Moran D.A.P."/>
            <person name="Tomita M."/>
            <person name="Numata K."/>
            <person name="Arakawa K."/>
        </authorList>
    </citation>
    <scope>NUCLEOTIDE SEQUENCE</scope>
</reference>
<dbReference type="InterPro" id="IPR018629">
    <property type="entry name" value="XK-rel"/>
</dbReference>
<proteinExistence type="inferred from homology"/>
<dbReference type="InterPro" id="IPR050895">
    <property type="entry name" value="XK-related_scramblase"/>
</dbReference>
<dbReference type="EMBL" id="BMAW01120987">
    <property type="protein sequence ID" value="GFT92068.1"/>
    <property type="molecule type" value="Genomic_DNA"/>
</dbReference>
<evidence type="ECO:0000256" key="3">
    <source>
        <dbReference type="ARBA" id="ARBA00022475"/>
    </source>
</evidence>
<feature type="transmembrane region" description="Helical" evidence="7">
    <location>
        <begin position="240"/>
        <end position="257"/>
    </location>
</feature>
<sequence>MDIFFIILSIGSFLADIGTDFIVIFQYFKNEHFIWFTLTMSLVCLPSLIVQIFSIRWYTNDGKVTYFICIVHILQLGLFYRFLQLLLEGLRVRKSKSSSNLDNFNCQQSDICMLRLFESFMESAPQLVLQLYIMISTDDWNLWTGISAIACIISLSWGIAAYSRALRNLRLDKEILSCWGLLFQAVWRIGMVSARIISMVLFAVAYGHWLFLGIGLHWLIMITWIFYQKTDFCTTWWEERLYNCVVGVIYCFCYFNIKEGKARYRMTIYYFITVLENIAAILAFYFSDTSNHNLRHFIALLVPVGMLVGLSCMLLYYRLFHPSGPIMVFTAKQSENKNDIIEDKPENKPNFCTLKTCRKFMEVTEENNDMDLAFSENPLNTDIKKNLNISNISLTFMDKSVLCLKRNLHRSHSFNCSVILYDNHTSHFIRRRKLLASHYRNVNYNFRPAAAFGIVSSKIHCSCLILSPEPKKFNESTVVINDKLSNSLPNLELSFESEENSSLESTHLNNGRTFFNHIMSSGSLDSDIYEPPFINKDDVIRIKVEGIAA</sequence>
<keyword evidence="9" id="KW-1185">Reference proteome</keyword>
<evidence type="ECO:0000256" key="4">
    <source>
        <dbReference type="ARBA" id="ARBA00022692"/>
    </source>
</evidence>
<evidence type="ECO:0000256" key="2">
    <source>
        <dbReference type="ARBA" id="ARBA00008789"/>
    </source>
</evidence>
<feature type="transmembrane region" description="Helical" evidence="7">
    <location>
        <begin position="209"/>
        <end position="228"/>
    </location>
</feature>
<evidence type="ECO:0000256" key="6">
    <source>
        <dbReference type="ARBA" id="ARBA00023136"/>
    </source>
</evidence>
<evidence type="ECO:0000313" key="9">
    <source>
        <dbReference type="Proteomes" id="UP000887013"/>
    </source>
</evidence>
<comment type="caution">
    <text evidence="8">The sequence shown here is derived from an EMBL/GenBank/DDBJ whole genome shotgun (WGS) entry which is preliminary data.</text>
</comment>
<keyword evidence="3" id="KW-1003">Cell membrane</keyword>
<keyword evidence="5 7" id="KW-1133">Transmembrane helix</keyword>
<dbReference type="Proteomes" id="UP000887013">
    <property type="component" value="Unassembled WGS sequence"/>
</dbReference>
<evidence type="ECO:0000256" key="5">
    <source>
        <dbReference type="ARBA" id="ARBA00022989"/>
    </source>
</evidence>
<dbReference type="GO" id="GO:0005886">
    <property type="term" value="C:plasma membrane"/>
    <property type="evidence" value="ECO:0007669"/>
    <property type="project" value="UniProtKB-SubCell"/>
</dbReference>
<feature type="transmembrane region" description="Helical" evidence="7">
    <location>
        <begin position="298"/>
        <end position="317"/>
    </location>
</feature>